<keyword evidence="3" id="KW-1185">Reference proteome</keyword>
<evidence type="ECO:0000256" key="1">
    <source>
        <dbReference type="SAM" id="MobiDB-lite"/>
    </source>
</evidence>
<accession>A0AA39MIK5</accession>
<proteinExistence type="predicted"/>
<organism evidence="2 3">
    <name type="scientific">Armillaria borealis</name>
    <dbReference type="NCBI Taxonomy" id="47425"/>
    <lineage>
        <taxon>Eukaryota</taxon>
        <taxon>Fungi</taxon>
        <taxon>Dikarya</taxon>
        <taxon>Basidiomycota</taxon>
        <taxon>Agaricomycotina</taxon>
        <taxon>Agaricomycetes</taxon>
        <taxon>Agaricomycetidae</taxon>
        <taxon>Agaricales</taxon>
        <taxon>Marasmiineae</taxon>
        <taxon>Physalacriaceae</taxon>
        <taxon>Armillaria</taxon>
    </lineage>
</organism>
<feature type="region of interest" description="Disordered" evidence="1">
    <location>
        <begin position="42"/>
        <end position="73"/>
    </location>
</feature>
<feature type="region of interest" description="Disordered" evidence="1">
    <location>
        <begin position="188"/>
        <end position="217"/>
    </location>
</feature>
<feature type="compositionally biased region" description="Polar residues" evidence="1">
    <location>
        <begin position="194"/>
        <end position="217"/>
    </location>
</feature>
<dbReference type="Proteomes" id="UP001175226">
    <property type="component" value="Unassembled WGS sequence"/>
</dbReference>
<reference evidence="2" key="1">
    <citation type="submission" date="2023-06" db="EMBL/GenBank/DDBJ databases">
        <authorList>
            <consortium name="Lawrence Berkeley National Laboratory"/>
            <person name="Ahrendt S."/>
            <person name="Sahu N."/>
            <person name="Indic B."/>
            <person name="Wong-Bajracharya J."/>
            <person name="Merenyi Z."/>
            <person name="Ke H.-M."/>
            <person name="Monk M."/>
            <person name="Kocsube S."/>
            <person name="Drula E."/>
            <person name="Lipzen A."/>
            <person name="Balint B."/>
            <person name="Henrissat B."/>
            <person name="Andreopoulos B."/>
            <person name="Martin F.M."/>
            <person name="Harder C.B."/>
            <person name="Rigling D."/>
            <person name="Ford K.L."/>
            <person name="Foster G.D."/>
            <person name="Pangilinan J."/>
            <person name="Papanicolaou A."/>
            <person name="Barry K."/>
            <person name="LaButti K."/>
            <person name="Viragh M."/>
            <person name="Koriabine M."/>
            <person name="Yan M."/>
            <person name="Riley R."/>
            <person name="Champramary S."/>
            <person name="Plett K.L."/>
            <person name="Tsai I.J."/>
            <person name="Slot J."/>
            <person name="Sipos G."/>
            <person name="Plett J."/>
            <person name="Nagy L.G."/>
            <person name="Grigoriev I.V."/>
        </authorList>
    </citation>
    <scope>NUCLEOTIDE SEQUENCE</scope>
    <source>
        <strain evidence="2">FPL87.14</strain>
    </source>
</reference>
<sequence>DRNPMKQKGILAFFSKGKSGAIPTTTSAPTIVPSHGVPLSQMPPISLSTHANQDSCTTSPSESPPPAPVSKTNESIDVLESSIALLPKDFPVAAFSGDPALYNDPTIASADLWEEILNWKMHIFLGKSDLELVSLVHVGENGISGFCHFVCYFVGQHSVDPMLFDSRVLVTHYQDSLAKDKPSRLIGAGESEEQTPQLQSPNDDATRSSASSSQQLPVPTNEVINVDTVMEPFTRATAISVPSQCCQGYQPTLPDGKSPHMLYLFTLHHELSLPWDYETCNGVLLLHARTCQHQLDDSNDIKRCTACTMLGWDSIVEGIEKHATEGIHKNMVFTYYGFGGLTEIVHQKNQQINDMSLRHLMMEKMLLTRARALDDYKQLIWQIGHGNFTNVERLIWVILRHGRGIKGILDLYEAAAWDVYHPKSFTEEEEMLAILFWRLGGIPLAEIAHCALGLPGMTTIRRRSTVPPIIPSYGRPSLTKIEKNITACFEGILSILQSLPVGVVQVILMFDEIAIEKHLRWDHSTNIIMGPCREHSHNVDLEFKTSNVMDEVFKAIDDDEIHYVSEATVSALSILSNDKRLYTARPILVSGTCKKENALEHSYILETVLTAINRQQTITMLHTVSIASDGETKHGGALVLLTCKKELAPDSPIYTYLSLHALRFMNFLVGDNDLTADKDYRHVFKRLRNLFIRPCSVTVLNVHITPTMIQSHLRSKGHSEAHIHELFKPNDKQDVGLAYKLLKDMWSLPETSSEKPGFAHARNTIRILGRLCKYVLFPYICINLSLSKQLRYLSAAAHLNLILFRSSQKDFFPTLLFSDIMITIKNIYFCVTRAKVDMPDGQFYIILLGTDGLEKLFGILQTMVGNDANVDILQLVTRLTGTTEVANILAKCPDWDHGITLPENEDHLTPSSWRGNVSLSSISLQTCWRQGKSIALEETPEIQLLMSALDSSSDVDILRPFRSLILSQPCAPDDNEDEDEERGKPENPVIVQPITGIMGTPYSQDHEDALAVEDIGLSTSGSRNFSSDVLLDGQKLSKAHALALRSKYWHMPASTDGLRRVADKNRFTHSVSGPETIIDYQSTFGEPSLMLSKPMATLIYCKKCIFLAIGEVVDIHINSNSTEELSLDLLMENMATVTYQVVDLIPATQEDNPSLKNDWHSTSHLQPAFLTALGHLVQPVNPMLSTATGKPFFLFDSAVLVALTDSLATRICMGDIKRILTVPHTQHFPYREKSGMLAISEME</sequence>
<evidence type="ECO:0000313" key="3">
    <source>
        <dbReference type="Proteomes" id="UP001175226"/>
    </source>
</evidence>
<protein>
    <submittedName>
        <fullName evidence="2">Uncharacterized protein</fullName>
    </submittedName>
</protein>
<feature type="non-terminal residue" evidence="2">
    <location>
        <position position="1"/>
    </location>
</feature>
<dbReference type="AlphaFoldDB" id="A0AA39MIK5"/>
<name>A0AA39MIK5_9AGAR</name>
<gene>
    <name evidence="2" type="ORF">EV421DRAFT_1716088</name>
</gene>
<evidence type="ECO:0000313" key="2">
    <source>
        <dbReference type="EMBL" id="KAK0436201.1"/>
    </source>
</evidence>
<comment type="caution">
    <text evidence="2">The sequence shown here is derived from an EMBL/GenBank/DDBJ whole genome shotgun (WGS) entry which is preliminary data.</text>
</comment>
<dbReference type="EMBL" id="JAUEPT010000056">
    <property type="protein sequence ID" value="KAK0436201.1"/>
    <property type="molecule type" value="Genomic_DNA"/>
</dbReference>